<dbReference type="InterPro" id="IPR050104">
    <property type="entry name" value="FMN-dep_NADH:Q_OxRdtase_AzoR1"/>
</dbReference>
<keyword evidence="4 6" id="KW-0520">NAD</keyword>
<sequence length="215" mass="22786">MSHLLHIDSSIQGDRSVSRRLTARAADVWRAAHPGGTVTYRDLGKNPLPHLDDDGGLARVAPRDQHTPAQAASWALTEELVGEVKEADVVLLGLPLYNFGAPSSVKTWIDHLIAPGLAYDPENQTGLLGGRDLIVIATRGGGYGAGTPREGWDHAEAWLPHGLFMTGLEPRFITTELTLAKTNPAMAGLIPLAEQSLAATESAVDALWPAAAPAV</sequence>
<dbReference type="InterPro" id="IPR003680">
    <property type="entry name" value="Flavodoxin_fold"/>
</dbReference>
<dbReference type="PANTHER" id="PTHR43741:SF4">
    <property type="entry name" value="FMN-DEPENDENT NADH:QUINONE OXIDOREDUCTASE"/>
    <property type="match status" value="1"/>
</dbReference>
<protein>
    <recommendedName>
        <fullName evidence="6">FMN dependent NADH:quinone oxidoreductase</fullName>
        <ecNumber evidence="6">1.6.5.-</ecNumber>
    </recommendedName>
    <alternativeName>
        <fullName evidence="6">Azo-dye reductase</fullName>
    </alternativeName>
    <alternativeName>
        <fullName evidence="6">FMN-dependent NADH-azo compound oxidoreductase</fullName>
    </alternativeName>
    <alternativeName>
        <fullName evidence="6">FMN-dependent NADH-azoreductase</fullName>
        <ecNumber evidence="6">1.7.1.17</ecNumber>
    </alternativeName>
</protein>
<dbReference type="InterPro" id="IPR029039">
    <property type="entry name" value="Flavoprotein-like_sf"/>
</dbReference>
<evidence type="ECO:0000256" key="1">
    <source>
        <dbReference type="ARBA" id="ARBA00022630"/>
    </source>
</evidence>
<dbReference type="InterPro" id="IPR023048">
    <property type="entry name" value="NADH:quinone_OxRdtase_FMN_depd"/>
</dbReference>
<comment type="caution">
    <text evidence="8">The sequence shown here is derived from an EMBL/GenBank/DDBJ whole genome shotgun (WGS) entry which is preliminary data.</text>
</comment>
<feature type="binding site" evidence="6">
    <location>
        <begin position="16"/>
        <end position="18"/>
    </location>
    <ligand>
        <name>FMN</name>
        <dbReference type="ChEBI" id="CHEBI:58210"/>
    </ligand>
</feature>
<feature type="binding site" evidence="6">
    <location>
        <begin position="138"/>
        <end position="141"/>
    </location>
    <ligand>
        <name>FMN</name>
        <dbReference type="ChEBI" id="CHEBI:58210"/>
    </ligand>
</feature>
<dbReference type="EMBL" id="JBHSBB010000027">
    <property type="protein sequence ID" value="MFC4035486.1"/>
    <property type="molecule type" value="Genomic_DNA"/>
</dbReference>
<comment type="catalytic activity">
    <reaction evidence="5">
        <text>N,N-dimethyl-1,4-phenylenediamine + anthranilate + 2 NAD(+) = 2-(4-dimethylaminophenyl)diazenylbenzoate + 2 NADH + 2 H(+)</text>
        <dbReference type="Rhea" id="RHEA:55872"/>
        <dbReference type="ChEBI" id="CHEBI:15378"/>
        <dbReference type="ChEBI" id="CHEBI:15783"/>
        <dbReference type="ChEBI" id="CHEBI:16567"/>
        <dbReference type="ChEBI" id="CHEBI:57540"/>
        <dbReference type="ChEBI" id="CHEBI:57945"/>
        <dbReference type="ChEBI" id="CHEBI:71579"/>
        <dbReference type="EC" id="1.7.1.17"/>
    </reaction>
    <physiologicalReaction direction="right-to-left" evidence="5">
        <dbReference type="Rhea" id="RHEA:55874"/>
    </physiologicalReaction>
</comment>
<comment type="caution">
    <text evidence="6">Lacks conserved residue(s) required for the propagation of feature annotation.</text>
</comment>
<comment type="cofactor">
    <cofactor evidence="6">
        <name>FMN</name>
        <dbReference type="ChEBI" id="CHEBI:58210"/>
    </cofactor>
    <text evidence="6">Binds 1 FMN per subunit.</text>
</comment>
<name>A0ABV8HX53_9ACTN</name>
<feature type="binding site" evidence="6">
    <location>
        <position position="10"/>
    </location>
    <ligand>
        <name>FMN</name>
        <dbReference type="ChEBI" id="CHEBI:58210"/>
    </ligand>
</feature>
<keyword evidence="2 6" id="KW-0288">FMN</keyword>
<dbReference type="PANTHER" id="PTHR43741">
    <property type="entry name" value="FMN-DEPENDENT NADH-AZOREDUCTASE 1"/>
    <property type="match status" value="1"/>
</dbReference>
<organism evidence="8 9">
    <name type="scientific">Streptomyces polygonati</name>
    <dbReference type="NCBI Taxonomy" id="1617087"/>
    <lineage>
        <taxon>Bacteria</taxon>
        <taxon>Bacillati</taxon>
        <taxon>Actinomycetota</taxon>
        <taxon>Actinomycetes</taxon>
        <taxon>Kitasatosporales</taxon>
        <taxon>Streptomycetaceae</taxon>
        <taxon>Streptomyces</taxon>
    </lineage>
</organism>
<dbReference type="RefSeq" id="WP_386435504.1">
    <property type="nucleotide sequence ID" value="NZ_JBHSBB010000027.1"/>
</dbReference>
<proteinExistence type="inferred from homology"/>
<comment type="catalytic activity">
    <reaction evidence="6">
        <text>2 a quinone + NADH + H(+) = 2 a 1,4-benzosemiquinone + NAD(+)</text>
        <dbReference type="Rhea" id="RHEA:65952"/>
        <dbReference type="ChEBI" id="CHEBI:15378"/>
        <dbReference type="ChEBI" id="CHEBI:57540"/>
        <dbReference type="ChEBI" id="CHEBI:57945"/>
        <dbReference type="ChEBI" id="CHEBI:132124"/>
        <dbReference type="ChEBI" id="CHEBI:134225"/>
    </reaction>
</comment>
<keyword evidence="3 6" id="KW-0560">Oxidoreductase</keyword>
<dbReference type="Pfam" id="PF02525">
    <property type="entry name" value="Flavodoxin_2"/>
    <property type="match status" value="1"/>
</dbReference>
<evidence type="ECO:0000313" key="8">
    <source>
        <dbReference type="EMBL" id="MFC4035486.1"/>
    </source>
</evidence>
<dbReference type="SUPFAM" id="SSF52218">
    <property type="entry name" value="Flavoproteins"/>
    <property type="match status" value="1"/>
</dbReference>
<gene>
    <name evidence="6" type="primary">azoR</name>
    <name evidence="8" type="ORF">ACFO3J_29050</name>
</gene>
<dbReference type="HAMAP" id="MF_01216">
    <property type="entry name" value="Azoreductase_type1"/>
    <property type="match status" value="1"/>
</dbReference>
<evidence type="ECO:0000256" key="2">
    <source>
        <dbReference type="ARBA" id="ARBA00022643"/>
    </source>
</evidence>
<dbReference type="Proteomes" id="UP001595765">
    <property type="component" value="Unassembled WGS sequence"/>
</dbReference>
<accession>A0ABV8HX53</accession>
<keyword evidence="9" id="KW-1185">Reference proteome</keyword>
<evidence type="ECO:0000256" key="5">
    <source>
        <dbReference type="ARBA" id="ARBA00048542"/>
    </source>
</evidence>
<comment type="similarity">
    <text evidence="6">Belongs to the azoreductase type 1 family.</text>
</comment>
<comment type="function">
    <text evidence="6">Also exhibits azoreductase activity. Catalyzes the reductive cleavage of the azo bond in aromatic azo compounds to the corresponding amines.</text>
</comment>
<evidence type="ECO:0000259" key="7">
    <source>
        <dbReference type="Pfam" id="PF02525"/>
    </source>
</evidence>
<comment type="subunit">
    <text evidence="6">Homodimer.</text>
</comment>
<evidence type="ECO:0000313" key="9">
    <source>
        <dbReference type="Proteomes" id="UP001595765"/>
    </source>
</evidence>
<evidence type="ECO:0000256" key="3">
    <source>
        <dbReference type="ARBA" id="ARBA00023002"/>
    </source>
</evidence>
<dbReference type="Gene3D" id="3.40.50.360">
    <property type="match status" value="1"/>
</dbReference>
<keyword evidence="1 6" id="KW-0285">Flavoprotein</keyword>
<evidence type="ECO:0000256" key="6">
    <source>
        <dbReference type="HAMAP-Rule" id="MF_01216"/>
    </source>
</evidence>
<feature type="domain" description="Flavodoxin-like fold" evidence="7">
    <location>
        <begin position="3"/>
        <end position="169"/>
    </location>
</feature>
<reference evidence="9" key="1">
    <citation type="journal article" date="2019" name="Int. J. Syst. Evol. Microbiol.">
        <title>The Global Catalogue of Microorganisms (GCM) 10K type strain sequencing project: providing services to taxonomists for standard genome sequencing and annotation.</title>
        <authorList>
            <consortium name="The Broad Institute Genomics Platform"/>
            <consortium name="The Broad Institute Genome Sequencing Center for Infectious Disease"/>
            <person name="Wu L."/>
            <person name="Ma J."/>
        </authorList>
    </citation>
    <scope>NUCLEOTIDE SEQUENCE [LARGE SCALE GENOMIC DNA]</scope>
    <source>
        <strain evidence="9">CGMCC 4.7237</strain>
    </source>
</reference>
<dbReference type="EC" id="1.6.5.-" evidence="6"/>
<comment type="function">
    <text evidence="6">Quinone reductase that provides resistance to thiol-specific stress caused by electrophilic quinones.</text>
</comment>
<evidence type="ECO:0000256" key="4">
    <source>
        <dbReference type="ARBA" id="ARBA00023027"/>
    </source>
</evidence>
<dbReference type="EC" id="1.7.1.17" evidence="6"/>